<feature type="domain" description="Peptidase M14" evidence="10">
    <location>
        <begin position="23"/>
        <end position="373"/>
    </location>
</feature>
<sequence length="545" mass="59970">MMKRIGAYLLCMLCHNSISAQTGYSNFSQQTNRINALTKANPQWVKVKSLTKTNGGKDIWQITIGSGNTETKPAIAVVGGVEGNMPLSTELAIGFAESLMQGITTDSIKNLLNKTTFYIFPNMSPDAMEQYFASLRFERQGNATSTDDDRDGSSNEDGYDDLDGNGKITWMRVESPVGTHRVHPNDPRVLIRADASKGEKGNYLVFTEGKDNDKDGNFNEDGEGGVWFNKNLTFKHPSFSQGSGEFPASENETRALLDELFDRFNVYAVISFSSNNNLSTPYAFNPQAATAPILAGWLMPDTKVNSMVSDLYNKTVGLKDAPASSVNGGDLLSWGYYHYGRFSFSTPGWWVPKTKPDTAKNEKAFTVEDATANYLRWASQQNIGNVFTEWKAIQHPDFPNQKVEVGGVDPFVIQTPPYALVPDLVKKHSLFIVKLAAAQPEIDITNVQTEKLANGLTRITLDVINKAALPSHSKLGERSYWVKRINVKVNNNSTQSIISGKKIQLLNALEGYSSKQLSWLIKGSGKITIEAGSPTTGTKTIEVTL</sequence>
<dbReference type="CDD" id="cd06905">
    <property type="entry name" value="M14-like"/>
    <property type="match status" value="1"/>
</dbReference>
<dbReference type="PANTHER" id="PTHR11705:SF143">
    <property type="entry name" value="SLL0236 PROTEIN"/>
    <property type="match status" value="1"/>
</dbReference>
<keyword evidence="9" id="KW-0732">Signal</keyword>
<feature type="chain" id="PRO_5022242485" evidence="9">
    <location>
        <begin position="21"/>
        <end position="545"/>
    </location>
</feature>
<dbReference type="InterPro" id="IPR000834">
    <property type="entry name" value="Peptidase_M14"/>
</dbReference>
<feature type="signal peptide" evidence="9">
    <location>
        <begin position="1"/>
        <end position="20"/>
    </location>
</feature>
<protein>
    <submittedName>
        <fullName evidence="11">Zinc carboxypeptidase</fullName>
    </submittedName>
</protein>
<dbReference type="RefSeq" id="WP_144887719.1">
    <property type="nucleotide sequence ID" value="NZ_VLLE01000005.1"/>
</dbReference>
<evidence type="ECO:0000256" key="2">
    <source>
        <dbReference type="ARBA" id="ARBA00005988"/>
    </source>
</evidence>
<dbReference type="SUPFAM" id="SSF53187">
    <property type="entry name" value="Zn-dependent exopeptidases"/>
    <property type="match status" value="1"/>
</dbReference>
<evidence type="ECO:0000256" key="9">
    <source>
        <dbReference type="SAM" id="SignalP"/>
    </source>
</evidence>
<evidence type="ECO:0000313" key="11">
    <source>
        <dbReference type="EMBL" id="TWI80662.1"/>
    </source>
</evidence>
<gene>
    <name evidence="11" type="ORF">IQ13_3341</name>
</gene>
<dbReference type="Proteomes" id="UP000316167">
    <property type="component" value="Unassembled WGS sequence"/>
</dbReference>
<keyword evidence="4" id="KW-0378">Hydrolase</keyword>
<evidence type="ECO:0000256" key="7">
    <source>
        <dbReference type="PROSITE-ProRule" id="PRU01379"/>
    </source>
</evidence>
<keyword evidence="3" id="KW-0645">Protease</keyword>
<comment type="caution">
    <text evidence="7">Lacks conserved residue(s) required for the propagation of feature annotation.</text>
</comment>
<keyword evidence="5" id="KW-0862">Zinc</keyword>
<dbReference type="PROSITE" id="PS52035">
    <property type="entry name" value="PEPTIDASE_M14"/>
    <property type="match status" value="1"/>
</dbReference>
<dbReference type="AlphaFoldDB" id="A0A562SHF8"/>
<reference evidence="11 12" key="1">
    <citation type="journal article" date="2015" name="Stand. Genomic Sci.">
        <title>Genomic Encyclopedia of Bacterial and Archaeal Type Strains, Phase III: the genomes of soil and plant-associated and newly described type strains.</title>
        <authorList>
            <person name="Whitman W.B."/>
            <person name="Woyke T."/>
            <person name="Klenk H.P."/>
            <person name="Zhou Y."/>
            <person name="Lilburn T.G."/>
            <person name="Beck B.J."/>
            <person name="De Vos P."/>
            <person name="Vandamme P."/>
            <person name="Eisen J.A."/>
            <person name="Garrity G."/>
            <person name="Hugenholtz P."/>
            <person name="Kyrpides N.C."/>
        </authorList>
    </citation>
    <scope>NUCLEOTIDE SEQUENCE [LARGE SCALE GENOMIC DNA]</scope>
    <source>
        <strain evidence="11 12">CGMCC 1.7271</strain>
    </source>
</reference>
<evidence type="ECO:0000256" key="8">
    <source>
        <dbReference type="SAM" id="MobiDB-lite"/>
    </source>
</evidence>
<accession>A0A562SHF8</accession>
<evidence type="ECO:0000256" key="3">
    <source>
        <dbReference type="ARBA" id="ARBA00022670"/>
    </source>
</evidence>
<dbReference type="GO" id="GO:0005615">
    <property type="term" value="C:extracellular space"/>
    <property type="evidence" value="ECO:0007669"/>
    <property type="project" value="TreeGrafter"/>
</dbReference>
<keyword evidence="12" id="KW-1185">Reference proteome</keyword>
<feature type="region of interest" description="Disordered" evidence="8">
    <location>
        <begin position="142"/>
        <end position="165"/>
    </location>
</feature>
<dbReference type="GO" id="GO:0006508">
    <property type="term" value="P:proteolysis"/>
    <property type="evidence" value="ECO:0007669"/>
    <property type="project" value="UniProtKB-KW"/>
</dbReference>
<comment type="similarity">
    <text evidence="2 7">Belongs to the peptidase M14 family.</text>
</comment>
<dbReference type="Pfam" id="PF00246">
    <property type="entry name" value="Peptidase_M14"/>
    <property type="match status" value="1"/>
</dbReference>
<name>A0A562SHF8_9BACT</name>
<dbReference type="EMBL" id="VLLE01000005">
    <property type="protein sequence ID" value="TWI80662.1"/>
    <property type="molecule type" value="Genomic_DNA"/>
</dbReference>
<evidence type="ECO:0000256" key="1">
    <source>
        <dbReference type="ARBA" id="ARBA00001947"/>
    </source>
</evidence>
<evidence type="ECO:0000256" key="4">
    <source>
        <dbReference type="ARBA" id="ARBA00022801"/>
    </source>
</evidence>
<dbReference type="Gene3D" id="3.40.630.10">
    <property type="entry name" value="Zn peptidases"/>
    <property type="match status" value="1"/>
</dbReference>
<proteinExistence type="inferred from homology"/>
<evidence type="ECO:0000313" key="12">
    <source>
        <dbReference type="Proteomes" id="UP000316167"/>
    </source>
</evidence>
<comment type="cofactor">
    <cofactor evidence="1">
        <name>Zn(2+)</name>
        <dbReference type="ChEBI" id="CHEBI:29105"/>
    </cofactor>
</comment>
<comment type="caution">
    <text evidence="11">The sequence shown here is derived from an EMBL/GenBank/DDBJ whole genome shotgun (WGS) entry which is preliminary data.</text>
</comment>
<evidence type="ECO:0000259" key="10">
    <source>
        <dbReference type="PROSITE" id="PS52035"/>
    </source>
</evidence>
<keyword evidence="6" id="KW-0482">Metalloprotease</keyword>
<dbReference type="GO" id="GO:0004181">
    <property type="term" value="F:metallocarboxypeptidase activity"/>
    <property type="evidence" value="ECO:0007669"/>
    <property type="project" value="InterPro"/>
</dbReference>
<dbReference type="SMART" id="SM00631">
    <property type="entry name" value="Zn_pept"/>
    <property type="match status" value="1"/>
</dbReference>
<evidence type="ECO:0000256" key="5">
    <source>
        <dbReference type="ARBA" id="ARBA00022833"/>
    </source>
</evidence>
<dbReference type="PANTHER" id="PTHR11705">
    <property type="entry name" value="PROTEASE FAMILY M14 CARBOXYPEPTIDASE A,B"/>
    <property type="match status" value="1"/>
</dbReference>
<dbReference type="GO" id="GO:0008270">
    <property type="term" value="F:zinc ion binding"/>
    <property type="evidence" value="ECO:0007669"/>
    <property type="project" value="InterPro"/>
</dbReference>
<dbReference type="OrthoDB" id="5294005at2"/>
<evidence type="ECO:0000256" key="6">
    <source>
        <dbReference type="ARBA" id="ARBA00023049"/>
    </source>
</evidence>
<keyword evidence="11" id="KW-0121">Carboxypeptidase</keyword>
<organism evidence="11 12">
    <name type="scientific">Lacibacter cauensis</name>
    <dbReference type="NCBI Taxonomy" id="510947"/>
    <lineage>
        <taxon>Bacteria</taxon>
        <taxon>Pseudomonadati</taxon>
        <taxon>Bacteroidota</taxon>
        <taxon>Chitinophagia</taxon>
        <taxon>Chitinophagales</taxon>
        <taxon>Chitinophagaceae</taxon>
        <taxon>Lacibacter</taxon>
    </lineage>
</organism>